<proteinExistence type="predicted"/>
<sequence>MDRSRFTQDYDTHIVACRRCGLICRNPHPRANSVMQAYASDQYDRDHLRQEFNTQLRWARTKIPVVRSWLAEKHRPRLVEVGSFVGGFLAAAREEGWSITGVDPGETVTDFCSEYKLPVYRGTIENAPLRPGELDGIMVWNTFDQLPDPYALLASAADSLKSRGLLVIRIPHGTCYRMSISLATRHRWMQRVLYPLLAWNNLLSFPYLHGYDVNSLDRLVAHHGFRREAVYPDTLMTSSTPTTRWWARLEEQLLKALCRSAWQIEGVVDGHRYRTACWLDVYYRRTAKRETQFTRGCTSRFSRRV</sequence>
<accession>A0A0S4LSJ9</accession>
<keyword evidence="2" id="KW-1185">Reference proteome</keyword>
<dbReference type="Proteomes" id="UP000198736">
    <property type="component" value="Unassembled WGS sequence"/>
</dbReference>
<reference evidence="2" key="1">
    <citation type="submission" date="2015-10" db="EMBL/GenBank/DDBJ databases">
        <authorList>
            <person name="Luecker S."/>
            <person name="Luecker S."/>
        </authorList>
    </citation>
    <scope>NUCLEOTIDE SEQUENCE [LARGE SCALE GENOMIC DNA]</scope>
</reference>
<dbReference type="CDD" id="cd02440">
    <property type="entry name" value="AdoMet_MTases"/>
    <property type="match status" value="1"/>
</dbReference>
<dbReference type="Gene3D" id="3.40.50.150">
    <property type="entry name" value="Vaccinia Virus protein VP39"/>
    <property type="match status" value="1"/>
</dbReference>
<dbReference type="AlphaFoldDB" id="A0A0S4LSJ9"/>
<evidence type="ECO:0008006" key="3">
    <source>
        <dbReference type="Google" id="ProtNLM"/>
    </source>
</evidence>
<evidence type="ECO:0000313" key="1">
    <source>
        <dbReference type="EMBL" id="CUS39528.1"/>
    </source>
</evidence>
<name>A0A0S4LSJ9_9BACT</name>
<dbReference type="Pfam" id="PF13489">
    <property type="entry name" value="Methyltransf_23"/>
    <property type="match status" value="1"/>
</dbReference>
<evidence type="ECO:0000313" key="2">
    <source>
        <dbReference type="Proteomes" id="UP000198736"/>
    </source>
</evidence>
<dbReference type="InterPro" id="IPR029063">
    <property type="entry name" value="SAM-dependent_MTases_sf"/>
</dbReference>
<dbReference type="STRING" id="1742973.COMA2_80036"/>
<protein>
    <recommendedName>
        <fullName evidence="3">Methyltransferase type 11</fullName>
    </recommendedName>
</protein>
<gene>
    <name evidence="1" type="ORF">COMA2_80036</name>
</gene>
<dbReference type="SUPFAM" id="SSF53335">
    <property type="entry name" value="S-adenosyl-L-methionine-dependent methyltransferases"/>
    <property type="match status" value="1"/>
</dbReference>
<dbReference type="EMBL" id="CZPZ01000035">
    <property type="protein sequence ID" value="CUS39528.1"/>
    <property type="molecule type" value="Genomic_DNA"/>
</dbReference>
<organism evidence="1 2">
    <name type="scientific">Candidatus Nitrospira nitrificans</name>
    <dbReference type="NCBI Taxonomy" id="1742973"/>
    <lineage>
        <taxon>Bacteria</taxon>
        <taxon>Pseudomonadati</taxon>
        <taxon>Nitrospirota</taxon>
        <taxon>Nitrospiria</taxon>
        <taxon>Nitrospirales</taxon>
        <taxon>Nitrospiraceae</taxon>
        <taxon>Nitrospira</taxon>
    </lineage>
</organism>